<evidence type="ECO:0000256" key="12">
    <source>
        <dbReference type="ARBA" id="ARBA00023136"/>
    </source>
</evidence>
<comment type="similarity">
    <text evidence="3">Belongs to the EROs family.</text>
</comment>
<evidence type="ECO:0000256" key="17">
    <source>
        <dbReference type="PIRSR" id="PIRSR017205-2"/>
    </source>
</evidence>
<evidence type="ECO:0000256" key="16">
    <source>
        <dbReference type="PIRSR" id="PIRSR017205-1"/>
    </source>
</evidence>
<dbReference type="STRING" id="763407.A0A163DE67"/>
<dbReference type="SUPFAM" id="SSF110019">
    <property type="entry name" value="ERO1-like"/>
    <property type="match status" value="1"/>
</dbReference>
<feature type="binding site" evidence="17">
    <location>
        <position position="207"/>
    </location>
    <ligand>
        <name>FAD</name>
        <dbReference type="ChEBI" id="CHEBI:57692"/>
    </ligand>
</feature>
<organism evidence="19 20">
    <name type="scientific">Phycomyces blakesleeanus (strain ATCC 8743b / DSM 1359 / FGSC 10004 / NBRC 33097 / NRRL 1555)</name>
    <dbReference type="NCBI Taxonomy" id="763407"/>
    <lineage>
        <taxon>Eukaryota</taxon>
        <taxon>Fungi</taxon>
        <taxon>Fungi incertae sedis</taxon>
        <taxon>Mucoromycota</taxon>
        <taxon>Mucoromycotina</taxon>
        <taxon>Mucoromycetes</taxon>
        <taxon>Mucorales</taxon>
        <taxon>Phycomycetaceae</taxon>
        <taxon>Phycomyces</taxon>
    </lineage>
</organism>
<evidence type="ECO:0000256" key="1">
    <source>
        <dbReference type="ARBA" id="ARBA00001974"/>
    </source>
</evidence>
<reference evidence="20" key="1">
    <citation type="submission" date="2015-06" db="EMBL/GenBank/DDBJ databases">
        <title>Expansion of signal transduction pathways in fungi by whole-genome duplication.</title>
        <authorList>
            <consortium name="DOE Joint Genome Institute"/>
            <person name="Corrochano L.M."/>
            <person name="Kuo A."/>
            <person name="Marcet-Houben M."/>
            <person name="Polaino S."/>
            <person name="Salamov A."/>
            <person name="Villalobos J.M."/>
            <person name="Alvarez M.I."/>
            <person name="Avalos J."/>
            <person name="Benito E.P."/>
            <person name="Benoit I."/>
            <person name="Burger G."/>
            <person name="Camino L.P."/>
            <person name="Canovas D."/>
            <person name="Cerda-Olmedo E."/>
            <person name="Cheng J.-F."/>
            <person name="Dominguez A."/>
            <person name="Elias M."/>
            <person name="Eslava A.P."/>
            <person name="Glaser F."/>
            <person name="Grimwood J."/>
            <person name="Gutierrez G."/>
            <person name="Heitman J."/>
            <person name="Henrissat B."/>
            <person name="Iturriaga E.A."/>
            <person name="Lang B.F."/>
            <person name="Lavin J.L."/>
            <person name="Lee S."/>
            <person name="Li W."/>
            <person name="Lindquist E."/>
            <person name="Lopez-Garcia S."/>
            <person name="Luque E.M."/>
            <person name="Marcos A.T."/>
            <person name="Martin J."/>
            <person name="McCluskey K."/>
            <person name="Medina H.R."/>
            <person name="Miralles-Duran A."/>
            <person name="Miyazaki A."/>
            <person name="Munoz-Torres E."/>
            <person name="Oguiza J.A."/>
            <person name="Ohm R."/>
            <person name="Olmedo M."/>
            <person name="Orejas M."/>
            <person name="Ortiz-Castellanos L."/>
            <person name="Pisabarro A.G."/>
            <person name="Rodriguez-Romero J."/>
            <person name="Ruiz-Herrera J."/>
            <person name="Ruiz-Vazquez R."/>
            <person name="Sanz C."/>
            <person name="Schackwitz W."/>
            <person name="Schmutz J."/>
            <person name="Shahriari M."/>
            <person name="Shelest E."/>
            <person name="Silva-Franco F."/>
            <person name="Soanes D."/>
            <person name="Syed K."/>
            <person name="Tagua V.G."/>
            <person name="Talbot N.J."/>
            <person name="Thon M."/>
            <person name="De vries R.P."/>
            <person name="Wiebenga A."/>
            <person name="Yadav J.S."/>
            <person name="Braun E.L."/>
            <person name="Baker S."/>
            <person name="Garre V."/>
            <person name="Horwitz B."/>
            <person name="Torres-Martinez S."/>
            <person name="Idnurm A."/>
            <person name="Herrera-Estrella A."/>
            <person name="Gabaldon T."/>
            <person name="Grigoriev I.V."/>
        </authorList>
    </citation>
    <scope>NUCLEOTIDE SEQUENCE [LARGE SCALE GENOMIC DNA]</scope>
    <source>
        <strain evidence="20">NRRL 1555(-)</strain>
    </source>
</reference>
<dbReference type="GO" id="GO:0015035">
    <property type="term" value="F:protein-disulfide reductase activity"/>
    <property type="evidence" value="ECO:0007669"/>
    <property type="project" value="InterPro"/>
</dbReference>
<comment type="subcellular location">
    <subcellularLocation>
        <location evidence="2">Endoplasmic reticulum membrane</location>
        <topology evidence="2">Peripheral membrane protein</topology>
        <orientation evidence="2">Lumenal side</orientation>
    </subcellularLocation>
</comment>
<keyword evidence="5" id="KW-0813">Transport</keyword>
<keyword evidence="8" id="KW-0256">Endoplasmic reticulum</keyword>
<accession>A0A163DE67</accession>
<evidence type="ECO:0000256" key="8">
    <source>
        <dbReference type="ARBA" id="ARBA00022824"/>
    </source>
</evidence>
<keyword evidence="6" id="KW-0285">Flavoprotein</keyword>
<dbReference type="GO" id="GO:0005789">
    <property type="term" value="C:endoplasmic reticulum membrane"/>
    <property type="evidence" value="ECO:0007669"/>
    <property type="project" value="UniProtKB-SubCell"/>
</dbReference>
<keyword evidence="15" id="KW-0676">Redox-active center</keyword>
<evidence type="ECO:0000256" key="11">
    <source>
        <dbReference type="ARBA" id="ARBA00023002"/>
    </source>
</evidence>
<dbReference type="GO" id="GO:0071949">
    <property type="term" value="F:FAD binding"/>
    <property type="evidence" value="ECO:0007669"/>
    <property type="project" value="InterPro"/>
</dbReference>
<comment type="subunit">
    <text evidence="4">May function both as a monomer and a homodimer.</text>
</comment>
<evidence type="ECO:0000313" key="19">
    <source>
        <dbReference type="EMBL" id="OAD70640.1"/>
    </source>
</evidence>
<keyword evidence="14" id="KW-0325">Glycoprotein</keyword>
<evidence type="ECO:0000256" key="15">
    <source>
        <dbReference type="ARBA" id="ARBA00023284"/>
    </source>
</evidence>
<dbReference type="OrthoDB" id="269384at2759"/>
<evidence type="ECO:0000256" key="18">
    <source>
        <dbReference type="PIRSR" id="PIRSR017205-3"/>
    </source>
</evidence>
<dbReference type="InterPro" id="IPR007266">
    <property type="entry name" value="Ero1"/>
</dbReference>
<feature type="disulfide bond" description="Redox-active" evidence="18">
    <location>
        <begin position="405"/>
        <end position="408"/>
    </location>
</feature>
<dbReference type="Pfam" id="PF04137">
    <property type="entry name" value="ERO1"/>
    <property type="match status" value="2"/>
</dbReference>
<evidence type="ECO:0000256" key="4">
    <source>
        <dbReference type="ARBA" id="ARBA00011802"/>
    </source>
</evidence>
<dbReference type="VEuPathDB" id="FungiDB:PHYBLDRAFT_187970"/>
<dbReference type="AlphaFoldDB" id="A0A163DE67"/>
<evidence type="ECO:0000256" key="2">
    <source>
        <dbReference type="ARBA" id="ARBA00004367"/>
    </source>
</evidence>
<dbReference type="FunCoup" id="A0A163DE67">
    <property type="interactions" value="438"/>
</dbReference>
<feature type="binding site" evidence="17">
    <location>
        <position position="196"/>
    </location>
    <ligand>
        <name>FAD</name>
        <dbReference type="ChEBI" id="CHEBI:57692"/>
    </ligand>
</feature>
<protein>
    <submittedName>
        <fullName evidence="19">Uncharacterized protein</fullName>
    </submittedName>
</protein>
<evidence type="ECO:0000256" key="9">
    <source>
        <dbReference type="ARBA" id="ARBA00022827"/>
    </source>
</evidence>
<feature type="active site" evidence="16">
    <location>
        <position position="408"/>
    </location>
</feature>
<feature type="active site" description="Nucleophile" evidence="16">
    <location>
        <position position="405"/>
    </location>
</feature>
<feature type="binding site" evidence="17">
    <location>
        <position position="302"/>
    </location>
    <ligand>
        <name>FAD</name>
        <dbReference type="ChEBI" id="CHEBI:57692"/>
    </ligand>
</feature>
<evidence type="ECO:0000256" key="13">
    <source>
        <dbReference type="ARBA" id="ARBA00023157"/>
    </source>
</evidence>
<keyword evidence="12" id="KW-0472">Membrane</keyword>
<keyword evidence="11" id="KW-0560">Oxidoreductase</keyword>
<dbReference type="InterPro" id="IPR037192">
    <property type="entry name" value="ERO1-like_sf"/>
</dbReference>
<keyword evidence="13 18" id="KW-1015">Disulfide bond</keyword>
<sequence length="536" mass="61005">MKINLGHKTHYNMRLSKTALFAILCIFGLIHLSTAHDDLAPKLTLEDPKPISFVKNVLTTPKDQNYCNPVGQIKDTCCDFQSVEDMQRGIFDKIQDLVKTRFFRYYKLNLWRECPFWDEDGLCMNKDCSVETTDESRLPKEWTQEALSAVQMSPAGLGFQPFKACSYKDQDYCLIEDQSNENVVYVNLLDNPERFTGYAGVSAGRVWKAIYEENCFNIVHKMTEGCKTCNNMMNIAGSAGNPLKVAEKVQQTVKEVGPGFAHVPKDTEKLDQLLSDLSETTDGGENDEEVCLEKRVYYRLISGLHSSISLHICDEWFNRTSGEWAILRAVTKAGHFLDQYDFYTGDDKEDIKVKSMVHDLIDNASSCAPTFDEKTMFQGPDAKALKLEFRDHFRNVSRIMDCVGCEKCRLWGKIQTTGLGTALKVLFSYEDNQLNPKRTPQLLQRSEIVAMFNTLNRLSESLRAIQRFRKMYLDQVEEAEKTKQAEAHSLNNTRASVIISRFISAVAHTCSHAVATLERWGVPVPTYFETILTPLD</sequence>
<feature type="disulfide bond" description="Redox-active" evidence="18">
    <location>
        <begin position="123"/>
        <end position="128"/>
    </location>
</feature>
<keyword evidence="20" id="KW-1185">Reference proteome</keyword>
<dbReference type="PANTHER" id="PTHR12613:SF0">
    <property type="entry name" value="ERO1-LIKE PROTEIN"/>
    <property type="match status" value="1"/>
</dbReference>
<dbReference type="GO" id="GO:0016972">
    <property type="term" value="F:thiol oxidase activity"/>
    <property type="evidence" value="ECO:0007669"/>
    <property type="project" value="InterPro"/>
</dbReference>
<feature type="binding site" evidence="17">
    <location>
        <position position="305"/>
    </location>
    <ligand>
        <name>FAD</name>
        <dbReference type="ChEBI" id="CHEBI:57692"/>
    </ligand>
</feature>
<keyword evidence="9 17" id="KW-0274">FAD</keyword>
<dbReference type="InParanoid" id="A0A163DE67"/>
<gene>
    <name evidence="19" type="ORF">PHYBLDRAFT_187970</name>
</gene>
<keyword evidence="7" id="KW-0732">Signal</keyword>
<name>A0A163DE67_PHYB8</name>
<dbReference type="GO" id="GO:0034975">
    <property type="term" value="P:protein folding in endoplasmic reticulum"/>
    <property type="evidence" value="ECO:0007669"/>
    <property type="project" value="InterPro"/>
</dbReference>
<evidence type="ECO:0000256" key="5">
    <source>
        <dbReference type="ARBA" id="ARBA00022448"/>
    </source>
</evidence>
<feature type="binding site" evidence="17">
    <location>
        <position position="194"/>
    </location>
    <ligand>
        <name>FAD</name>
        <dbReference type="ChEBI" id="CHEBI:57692"/>
    </ligand>
</feature>
<evidence type="ECO:0000256" key="10">
    <source>
        <dbReference type="ARBA" id="ARBA00022982"/>
    </source>
</evidence>
<comment type="cofactor">
    <cofactor evidence="1 17">
        <name>FAD</name>
        <dbReference type="ChEBI" id="CHEBI:57692"/>
    </cofactor>
</comment>
<dbReference type="EMBL" id="KV440988">
    <property type="protein sequence ID" value="OAD70640.1"/>
    <property type="molecule type" value="Genomic_DNA"/>
</dbReference>
<proteinExistence type="inferred from homology"/>
<dbReference type="GeneID" id="29000348"/>
<dbReference type="RefSeq" id="XP_018288680.1">
    <property type="nucleotide sequence ID" value="XM_018439442.1"/>
</dbReference>
<evidence type="ECO:0000256" key="7">
    <source>
        <dbReference type="ARBA" id="ARBA00022729"/>
    </source>
</evidence>
<evidence type="ECO:0000256" key="6">
    <source>
        <dbReference type="ARBA" id="ARBA00022630"/>
    </source>
</evidence>
<keyword evidence="10" id="KW-0249">Electron transport</keyword>
<evidence type="ECO:0000256" key="3">
    <source>
        <dbReference type="ARBA" id="ARBA00008277"/>
    </source>
</evidence>
<evidence type="ECO:0000313" key="20">
    <source>
        <dbReference type="Proteomes" id="UP000077315"/>
    </source>
</evidence>
<dbReference type="Proteomes" id="UP000077315">
    <property type="component" value="Unassembled WGS sequence"/>
</dbReference>
<dbReference type="PANTHER" id="PTHR12613">
    <property type="entry name" value="ERO1-RELATED"/>
    <property type="match status" value="1"/>
</dbReference>
<dbReference type="PIRSF" id="PIRSF017205">
    <property type="entry name" value="ERO1"/>
    <property type="match status" value="1"/>
</dbReference>
<evidence type="ECO:0000256" key="14">
    <source>
        <dbReference type="ARBA" id="ARBA00023180"/>
    </source>
</evidence>